<feature type="compositionally biased region" description="Basic and acidic residues" evidence="1">
    <location>
        <begin position="38"/>
        <end position="54"/>
    </location>
</feature>
<organism evidence="2 3">
    <name type="scientific">Cladosporium halotolerans</name>
    <dbReference type="NCBI Taxonomy" id="1052096"/>
    <lineage>
        <taxon>Eukaryota</taxon>
        <taxon>Fungi</taxon>
        <taxon>Dikarya</taxon>
        <taxon>Ascomycota</taxon>
        <taxon>Pezizomycotina</taxon>
        <taxon>Dothideomycetes</taxon>
        <taxon>Dothideomycetidae</taxon>
        <taxon>Cladosporiales</taxon>
        <taxon>Cladosporiaceae</taxon>
        <taxon>Cladosporium</taxon>
    </lineage>
</organism>
<feature type="region of interest" description="Disordered" evidence="1">
    <location>
        <begin position="30"/>
        <end position="110"/>
    </location>
</feature>
<dbReference type="EMBL" id="JAAQHG020000002">
    <property type="protein sequence ID" value="KAL1590373.1"/>
    <property type="molecule type" value="Genomic_DNA"/>
</dbReference>
<proteinExistence type="predicted"/>
<accession>A0AB34L448</accession>
<protein>
    <submittedName>
        <fullName evidence="2">Uncharacterized protein</fullName>
    </submittedName>
</protein>
<keyword evidence="3" id="KW-1185">Reference proteome</keyword>
<dbReference type="InterPro" id="IPR007727">
    <property type="entry name" value="Spo12"/>
</dbReference>
<dbReference type="AlphaFoldDB" id="A0AB34L448"/>
<reference evidence="2 3" key="1">
    <citation type="journal article" date="2020" name="Microbiol. Resour. Announc.">
        <title>Draft Genome Sequence of a Cladosporium Species Isolated from the Mesophotic Ascidian Didemnum maculosum.</title>
        <authorList>
            <person name="Gioti A."/>
            <person name="Siaperas R."/>
            <person name="Nikolaivits E."/>
            <person name="Le Goff G."/>
            <person name="Ouazzani J."/>
            <person name="Kotoulas G."/>
            <person name="Topakas E."/>
        </authorList>
    </citation>
    <scope>NUCLEOTIDE SEQUENCE [LARGE SCALE GENOMIC DNA]</scope>
    <source>
        <strain evidence="2 3">TM138-S3</strain>
    </source>
</reference>
<name>A0AB34L448_9PEZI</name>
<dbReference type="GeneID" id="96002115"/>
<evidence type="ECO:0000313" key="2">
    <source>
        <dbReference type="EMBL" id="KAL1590373.1"/>
    </source>
</evidence>
<gene>
    <name evidence="2" type="ORF">WHR41_00671</name>
</gene>
<dbReference type="Pfam" id="PF05032">
    <property type="entry name" value="Spo12"/>
    <property type="match status" value="1"/>
</dbReference>
<comment type="caution">
    <text evidence="2">The sequence shown here is derived from an EMBL/GenBank/DDBJ whole genome shotgun (WGS) entry which is preliminary data.</text>
</comment>
<dbReference type="Proteomes" id="UP000803884">
    <property type="component" value="Unassembled WGS sequence"/>
</dbReference>
<evidence type="ECO:0000256" key="1">
    <source>
        <dbReference type="SAM" id="MobiDB-lite"/>
    </source>
</evidence>
<dbReference type="RefSeq" id="XP_069233478.1">
    <property type="nucleotide sequence ID" value="XM_069369277.1"/>
</dbReference>
<sequence length="110" mass="11948">MPALFTRDPNAPTMSNPFQSSETVAAAVGQENQMQDAQQHKQVLEKKGAADKNNPHFVSPSDAIMSPASQKLSSFKQRQINKQNGGDSTRRSLFARSVSGNSEQSVDEAK</sequence>
<evidence type="ECO:0000313" key="3">
    <source>
        <dbReference type="Proteomes" id="UP000803884"/>
    </source>
</evidence>
<feature type="compositionally biased region" description="Polar residues" evidence="1">
    <location>
        <begin position="67"/>
        <end position="87"/>
    </location>
</feature>